<dbReference type="STRING" id="485913.Krac_12138"/>
<feature type="compositionally biased region" description="Polar residues" evidence="1">
    <location>
        <begin position="49"/>
        <end position="63"/>
    </location>
</feature>
<reference evidence="2 3" key="1">
    <citation type="journal article" date="2011" name="Stand. Genomic Sci.">
        <title>Non-contiguous finished genome sequence and contextual data of the filamentous soil bacterium Ktedonobacter racemifer type strain (SOSP1-21).</title>
        <authorList>
            <person name="Chang Y.J."/>
            <person name="Land M."/>
            <person name="Hauser L."/>
            <person name="Chertkov O."/>
            <person name="Del Rio T.G."/>
            <person name="Nolan M."/>
            <person name="Copeland A."/>
            <person name="Tice H."/>
            <person name="Cheng J.F."/>
            <person name="Lucas S."/>
            <person name="Han C."/>
            <person name="Goodwin L."/>
            <person name="Pitluck S."/>
            <person name="Ivanova N."/>
            <person name="Ovchinikova G."/>
            <person name="Pati A."/>
            <person name="Chen A."/>
            <person name="Palaniappan K."/>
            <person name="Mavromatis K."/>
            <person name="Liolios K."/>
            <person name="Brettin T."/>
            <person name="Fiebig A."/>
            <person name="Rohde M."/>
            <person name="Abt B."/>
            <person name="Goker M."/>
            <person name="Detter J.C."/>
            <person name="Woyke T."/>
            <person name="Bristow J."/>
            <person name="Eisen J.A."/>
            <person name="Markowitz V."/>
            <person name="Hugenholtz P."/>
            <person name="Kyrpides N.C."/>
            <person name="Klenk H.P."/>
            <person name="Lapidus A."/>
        </authorList>
    </citation>
    <scope>NUCLEOTIDE SEQUENCE [LARGE SCALE GENOMIC DNA]</scope>
    <source>
        <strain evidence="3">DSM 44963</strain>
    </source>
</reference>
<dbReference type="InParanoid" id="D6TFN2"/>
<keyword evidence="3" id="KW-1185">Reference proteome</keyword>
<protein>
    <submittedName>
        <fullName evidence="2">Cobyrinic acid a,c-diamide synthase</fullName>
    </submittedName>
</protein>
<feature type="region of interest" description="Disordered" evidence="1">
    <location>
        <begin position="40"/>
        <end position="63"/>
    </location>
</feature>
<dbReference type="EMBL" id="ADVG01000001">
    <property type="protein sequence ID" value="EFH90515.1"/>
    <property type="molecule type" value="Genomic_DNA"/>
</dbReference>
<evidence type="ECO:0000256" key="1">
    <source>
        <dbReference type="SAM" id="MobiDB-lite"/>
    </source>
</evidence>
<evidence type="ECO:0000313" key="2">
    <source>
        <dbReference type="EMBL" id="EFH90515.1"/>
    </source>
</evidence>
<dbReference type="AlphaFoldDB" id="D6TFN2"/>
<proteinExistence type="predicted"/>
<dbReference type="Proteomes" id="UP000004508">
    <property type="component" value="Unassembled WGS sequence"/>
</dbReference>
<organism evidence="2 3">
    <name type="scientific">Ktedonobacter racemifer DSM 44963</name>
    <dbReference type="NCBI Taxonomy" id="485913"/>
    <lineage>
        <taxon>Bacteria</taxon>
        <taxon>Bacillati</taxon>
        <taxon>Chloroflexota</taxon>
        <taxon>Ktedonobacteria</taxon>
        <taxon>Ktedonobacterales</taxon>
        <taxon>Ktedonobacteraceae</taxon>
        <taxon>Ktedonobacter</taxon>
    </lineage>
</organism>
<accession>D6TFN2</accession>
<evidence type="ECO:0000313" key="3">
    <source>
        <dbReference type="Proteomes" id="UP000004508"/>
    </source>
</evidence>
<comment type="caution">
    <text evidence="2">The sequence shown here is derived from an EMBL/GenBank/DDBJ whole genome shotgun (WGS) entry which is preliminary data.</text>
</comment>
<name>D6TFN2_KTERA</name>
<sequence length="63" mass="6892">MHQVARDLGLVEPEKGHIAGLFLDSRRLQHIAETHASLAGGADLISTPEDFSQQRTNGRQRTG</sequence>
<gene>
    <name evidence="2" type="ORF">Krac_12138</name>
</gene>